<evidence type="ECO:0000256" key="1">
    <source>
        <dbReference type="SAM" id="Phobius"/>
    </source>
</evidence>
<sequence>MFGGNRGYGGYGNDRYGGGYRRNGGGMGCGCTLVILAIIAAIVVIAYFYFQNSN</sequence>
<dbReference type="EMBL" id="JBCITK010000001">
    <property type="protein sequence ID" value="MEN0644817.1"/>
    <property type="molecule type" value="Genomic_DNA"/>
</dbReference>
<gene>
    <name evidence="2" type="ORF">MKY91_16810</name>
</gene>
<evidence type="ECO:0000313" key="3">
    <source>
        <dbReference type="Proteomes" id="UP001418796"/>
    </source>
</evidence>
<keyword evidence="3" id="KW-1185">Reference proteome</keyword>
<comment type="caution">
    <text evidence="2">The sequence shown here is derived from an EMBL/GenBank/DDBJ whole genome shotgun (WGS) entry which is preliminary data.</text>
</comment>
<keyword evidence="1" id="KW-0472">Membrane</keyword>
<feature type="transmembrane region" description="Helical" evidence="1">
    <location>
        <begin position="25"/>
        <end position="50"/>
    </location>
</feature>
<keyword evidence="1" id="KW-1133">Transmembrane helix</keyword>
<accession>A0ABU9VLP4</accession>
<organism evidence="2 3">
    <name type="scientific">Alkalicoccobacillus gibsonii</name>
    <dbReference type="NCBI Taxonomy" id="79881"/>
    <lineage>
        <taxon>Bacteria</taxon>
        <taxon>Bacillati</taxon>
        <taxon>Bacillota</taxon>
        <taxon>Bacilli</taxon>
        <taxon>Bacillales</taxon>
        <taxon>Bacillaceae</taxon>
        <taxon>Alkalicoccobacillus</taxon>
    </lineage>
</organism>
<protein>
    <submittedName>
        <fullName evidence="2">Sporulation protein YjcZ</fullName>
    </submittedName>
</protein>
<dbReference type="Proteomes" id="UP001418796">
    <property type="component" value="Unassembled WGS sequence"/>
</dbReference>
<reference evidence="2 3" key="1">
    <citation type="submission" date="2024-03" db="EMBL/GenBank/DDBJ databases">
        <title>Bacilli Hybrid Assemblies.</title>
        <authorList>
            <person name="Kovac J."/>
        </authorList>
    </citation>
    <scope>NUCLEOTIDE SEQUENCE [LARGE SCALE GENOMIC DNA]</scope>
    <source>
        <strain evidence="2 3">FSL R7-0666</strain>
    </source>
</reference>
<proteinExistence type="predicted"/>
<evidence type="ECO:0000313" key="2">
    <source>
        <dbReference type="EMBL" id="MEN0644817.1"/>
    </source>
</evidence>
<keyword evidence="1" id="KW-0812">Transmembrane</keyword>
<dbReference type="RefSeq" id="WP_343131437.1">
    <property type="nucleotide sequence ID" value="NZ_JBCITK010000001.1"/>
</dbReference>
<name>A0ABU9VLP4_9BACI</name>